<protein>
    <submittedName>
        <fullName evidence="4">C6 zinc finger domain protein</fullName>
    </submittedName>
</protein>
<name>A0AA38VY01_9PEZI</name>
<gene>
    <name evidence="4" type="ORF">NKR19_g4636</name>
</gene>
<feature type="region of interest" description="Disordered" evidence="2">
    <location>
        <begin position="57"/>
        <end position="109"/>
    </location>
</feature>
<dbReference type="InterPro" id="IPR053178">
    <property type="entry name" value="Osmoadaptation_assoc"/>
</dbReference>
<dbReference type="Gene3D" id="4.10.240.10">
    <property type="entry name" value="Zn(2)-C6 fungal-type DNA-binding domain"/>
    <property type="match status" value="1"/>
</dbReference>
<keyword evidence="1" id="KW-0539">Nucleus</keyword>
<dbReference type="Pfam" id="PF11951">
    <property type="entry name" value="Fungal_trans_2"/>
    <property type="match status" value="1"/>
</dbReference>
<dbReference type="PANTHER" id="PTHR38111:SF5">
    <property type="entry name" value="TRANSCRIPTION FACTOR DOMAIN-CONTAINING PROTEIN"/>
    <property type="match status" value="1"/>
</dbReference>
<evidence type="ECO:0000313" key="5">
    <source>
        <dbReference type="Proteomes" id="UP001174691"/>
    </source>
</evidence>
<dbReference type="SMART" id="SM00066">
    <property type="entry name" value="GAL4"/>
    <property type="match status" value="1"/>
</dbReference>
<dbReference type="PANTHER" id="PTHR38111">
    <property type="entry name" value="ZN(2)-C6 FUNGAL-TYPE DOMAIN-CONTAINING PROTEIN-RELATED"/>
    <property type="match status" value="1"/>
</dbReference>
<dbReference type="PROSITE" id="PS50048">
    <property type="entry name" value="ZN2_CY6_FUNGAL_2"/>
    <property type="match status" value="1"/>
</dbReference>
<evidence type="ECO:0000259" key="3">
    <source>
        <dbReference type="PROSITE" id="PS50048"/>
    </source>
</evidence>
<evidence type="ECO:0000256" key="2">
    <source>
        <dbReference type="SAM" id="MobiDB-lite"/>
    </source>
</evidence>
<dbReference type="InterPro" id="IPR001138">
    <property type="entry name" value="Zn2Cys6_DnaBD"/>
</dbReference>
<dbReference type="AlphaFoldDB" id="A0AA38VY01"/>
<dbReference type="SUPFAM" id="SSF57701">
    <property type="entry name" value="Zn2/Cys6 DNA-binding domain"/>
    <property type="match status" value="1"/>
</dbReference>
<keyword evidence="5" id="KW-1185">Reference proteome</keyword>
<dbReference type="CDD" id="cd00067">
    <property type="entry name" value="GAL4"/>
    <property type="match status" value="1"/>
</dbReference>
<dbReference type="Proteomes" id="UP001174691">
    <property type="component" value="Unassembled WGS sequence"/>
</dbReference>
<feature type="domain" description="Zn(2)-C6 fungal-type" evidence="3">
    <location>
        <begin position="9"/>
        <end position="37"/>
    </location>
</feature>
<dbReference type="GO" id="GO:0008270">
    <property type="term" value="F:zinc ion binding"/>
    <property type="evidence" value="ECO:0007669"/>
    <property type="project" value="InterPro"/>
</dbReference>
<evidence type="ECO:0000313" key="4">
    <source>
        <dbReference type="EMBL" id="KAJ9152193.1"/>
    </source>
</evidence>
<dbReference type="EMBL" id="JANBVN010000059">
    <property type="protein sequence ID" value="KAJ9152193.1"/>
    <property type="molecule type" value="Genomic_DNA"/>
</dbReference>
<dbReference type="InterPro" id="IPR021858">
    <property type="entry name" value="Fun_TF"/>
</dbReference>
<comment type="caution">
    <text evidence="4">The sequence shown here is derived from an EMBL/GenBank/DDBJ whole genome shotgun (WGS) entry which is preliminary data.</text>
</comment>
<evidence type="ECO:0000256" key="1">
    <source>
        <dbReference type="ARBA" id="ARBA00023242"/>
    </source>
</evidence>
<feature type="compositionally biased region" description="Gly residues" evidence="2">
    <location>
        <begin position="64"/>
        <end position="73"/>
    </location>
</feature>
<dbReference type="InterPro" id="IPR036864">
    <property type="entry name" value="Zn2-C6_fun-type_DNA-bd_sf"/>
</dbReference>
<feature type="compositionally biased region" description="Low complexity" evidence="2">
    <location>
        <begin position="80"/>
        <end position="105"/>
    </location>
</feature>
<sequence>MVGVPRSTGCQLCVKRRVKCDQSRPSCGNCSKYGAPCPGYDRQIKFVAGKHLVRSRRQEDWRGWGSGPVGSPGGSRRSKGAASGSASFVGSTTGSASGTPTTPSVDLSSHVGRRDELTLLYLCPSDDRGQTINAIIHNLHDSQGAAEVRVFAPWFKDVPEHLGQKVTLDSAMAAFALHLLGKAKEDDALVCESRSIYGQSLGALQQALNHAKEWKSSETLCASMILSLYELFAGTVDAGSWMKHAAGVSWLLQQRGPEAHRDDWDRSMLISFRNIIIMHAIFSGQDCFLARRPWQKLLSGDPVVDDHGDGTLTQLYAIADRYWISLARLPAVLHRGYALREAKRHGLPVEPAQVTLLVRRAEKLRSEIAALFEAYTALAPAPTEVPSQDLGSIYDTVLSYSNVWHGSFRMNFWATLLILQECLLQCEWPVDYTASNRELAGNIYRSLECVGTGLMGPMRVGYPLRIAYEFADVRTQLWIGSLLEKFEKRYASTAPDGYPKPEANEYQFS</sequence>
<proteinExistence type="predicted"/>
<dbReference type="GO" id="GO:0000981">
    <property type="term" value="F:DNA-binding transcription factor activity, RNA polymerase II-specific"/>
    <property type="evidence" value="ECO:0007669"/>
    <property type="project" value="InterPro"/>
</dbReference>
<organism evidence="4 5">
    <name type="scientific">Coniochaeta hoffmannii</name>
    <dbReference type="NCBI Taxonomy" id="91930"/>
    <lineage>
        <taxon>Eukaryota</taxon>
        <taxon>Fungi</taxon>
        <taxon>Dikarya</taxon>
        <taxon>Ascomycota</taxon>
        <taxon>Pezizomycotina</taxon>
        <taxon>Sordariomycetes</taxon>
        <taxon>Sordariomycetidae</taxon>
        <taxon>Coniochaetales</taxon>
        <taxon>Coniochaetaceae</taxon>
        <taxon>Coniochaeta</taxon>
    </lineage>
</organism>
<dbReference type="Pfam" id="PF00172">
    <property type="entry name" value="Zn_clus"/>
    <property type="match status" value="1"/>
</dbReference>
<reference evidence="4" key="1">
    <citation type="submission" date="2022-07" db="EMBL/GenBank/DDBJ databases">
        <title>Fungi with potential for degradation of polypropylene.</title>
        <authorList>
            <person name="Gostincar C."/>
        </authorList>
    </citation>
    <scope>NUCLEOTIDE SEQUENCE</scope>
    <source>
        <strain evidence="4">EXF-13287</strain>
    </source>
</reference>
<accession>A0AA38VY01</accession>